<evidence type="ECO:0000256" key="2">
    <source>
        <dbReference type="ARBA" id="ARBA00022490"/>
    </source>
</evidence>
<accession>A0ABX1VJG6</accession>
<dbReference type="Pfam" id="PF04493">
    <property type="entry name" value="Endonuclease_5"/>
    <property type="match status" value="1"/>
</dbReference>
<dbReference type="GO" id="GO:0043737">
    <property type="term" value="F:deoxyribonuclease V activity"/>
    <property type="evidence" value="ECO:0007669"/>
    <property type="project" value="UniProtKB-EC"/>
</dbReference>
<protein>
    <submittedName>
        <fullName evidence="6">Endonuclease V</fullName>
        <ecNumber evidence="6">3.1.21.7</ecNumber>
    </submittedName>
</protein>
<dbReference type="InterPro" id="IPR007581">
    <property type="entry name" value="Endonuclease-V"/>
</dbReference>
<organism evidence="6 7">
    <name type="scientific">Alienimonas chondri</name>
    <dbReference type="NCBI Taxonomy" id="2681879"/>
    <lineage>
        <taxon>Bacteria</taxon>
        <taxon>Pseudomonadati</taxon>
        <taxon>Planctomycetota</taxon>
        <taxon>Planctomycetia</taxon>
        <taxon>Planctomycetales</taxon>
        <taxon>Planctomycetaceae</taxon>
        <taxon>Alienimonas</taxon>
    </lineage>
</organism>
<dbReference type="EC" id="3.1.21.7" evidence="6"/>
<name>A0ABX1VJG6_9PLAN</name>
<dbReference type="CDD" id="cd06559">
    <property type="entry name" value="Endonuclease_V"/>
    <property type="match status" value="1"/>
</dbReference>
<reference evidence="6 7" key="1">
    <citation type="journal article" date="2020" name="Syst. Appl. Microbiol.">
        <title>Alienimonas chondri sp. nov., a novel planctomycete isolated from the biofilm of the red alga Chondrus crispus.</title>
        <authorList>
            <person name="Vitorino I."/>
            <person name="Albuquerque L."/>
            <person name="Wiegand S."/>
            <person name="Kallscheuer N."/>
            <person name="da Costa M.S."/>
            <person name="Lobo-da-Cunha A."/>
            <person name="Jogler C."/>
            <person name="Lage O.M."/>
        </authorList>
    </citation>
    <scope>NUCLEOTIDE SEQUENCE [LARGE SCALE GENOMIC DNA]</scope>
    <source>
        <strain evidence="6 7">LzC2</strain>
    </source>
</reference>
<keyword evidence="7" id="KW-1185">Reference proteome</keyword>
<keyword evidence="2" id="KW-0963">Cytoplasm</keyword>
<keyword evidence="5 6" id="KW-0378">Hydrolase</keyword>
<evidence type="ECO:0000313" key="6">
    <source>
        <dbReference type="EMBL" id="NNJ27922.1"/>
    </source>
</evidence>
<gene>
    <name evidence="6" type="primary">nfi</name>
    <name evidence="6" type="ORF">LzC2_40330</name>
</gene>
<proteinExistence type="predicted"/>
<comment type="subcellular location">
    <subcellularLocation>
        <location evidence="1">Cytoplasm</location>
    </subcellularLocation>
</comment>
<dbReference type="EMBL" id="WTPX01000232">
    <property type="protein sequence ID" value="NNJ27922.1"/>
    <property type="molecule type" value="Genomic_DNA"/>
</dbReference>
<evidence type="ECO:0000256" key="5">
    <source>
        <dbReference type="ARBA" id="ARBA00022801"/>
    </source>
</evidence>
<evidence type="ECO:0000256" key="1">
    <source>
        <dbReference type="ARBA" id="ARBA00004496"/>
    </source>
</evidence>
<evidence type="ECO:0000256" key="4">
    <source>
        <dbReference type="ARBA" id="ARBA00022759"/>
    </source>
</evidence>
<evidence type="ECO:0000256" key="3">
    <source>
        <dbReference type="ARBA" id="ARBA00022722"/>
    </source>
</evidence>
<dbReference type="PANTHER" id="PTHR28511:SF1">
    <property type="entry name" value="ENDONUCLEASE V"/>
    <property type="match status" value="1"/>
</dbReference>
<dbReference type="Proteomes" id="UP000609651">
    <property type="component" value="Unassembled WGS sequence"/>
</dbReference>
<dbReference type="PANTHER" id="PTHR28511">
    <property type="entry name" value="ENDONUCLEASE V"/>
    <property type="match status" value="1"/>
</dbReference>
<evidence type="ECO:0000313" key="7">
    <source>
        <dbReference type="Proteomes" id="UP000609651"/>
    </source>
</evidence>
<sequence length="278" mass="29583">MWVGGVCRRPPIGWDDVPTWRAVRATGECVLPGQAERLRTEGVPVQDGRVDLSGARFDGFPSNGPLLALKAEQDALAERVSLRDEPGDEPAPPGPIAAVDVAYPSPGVARAAYVEMEPNSLEPTYELAVESPAPFPYVSGFLTYRELPAYAALIERLCGCRGEPGRAPSVVLVDGNGILHPRRGGVASGLGVLADVPTVGVAKKRLCGTVREDGRIELDGEVVGACVANPAIDGGKPIFISPGHRVSVATAERLATDWFRDHRLPEPLWRADRLSKTG</sequence>
<dbReference type="Gene3D" id="3.30.2170.10">
    <property type="entry name" value="archaeoglobus fulgidus dsm 4304 superfamily"/>
    <property type="match status" value="1"/>
</dbReference>
<keyword evidence="4 6" id="KW-0255">Endonuclease</keyword>
<comment type="caution">
    <text evidence="6">The sequence shown here is derived from an EMBL/GenBank/DDBJ whole genome shotgun (WGS) entry which is preliminary data.</text>
</comment>
<keyword evidence="3" id="KW-0540">Nuclease</keyword>
<dbReference type="RefSeq" id="WP_171189825.1">
    <property type="nucleotide sequence ID" value="NZ_WTPX01000232.1"/>
</dbReference>